<name>A0A259U3S7_9BACT</name>
<dbReference type="Proteomes" id="UP000216446">
    <property type="component" value="Unassembled WGS sequence"/>
</dbReference>
<dbReference type="AlphaFoldDB" id="A0A259U3S7"/>
<accession>A0A259U3S7</accession>
<comment type="caution">
    <text evidence="2">The sequence shown here is derived from an EMBL/GenBank/DDBJ whole genome shotgun (WGS) entry which is preliminary data.</text>
</comment>
<feature type="domain" description="Helix-turn-helix" evidence="1">
    <location>
        <begin position="28"/>
        <end position="76"/>
    </location>
</feature>
<dbReference type="Pfam" id="PF12728">
    <property type="entry name" value="HTH_17"/>
    <property type="match status" value="1"/>
</dbReference>
<dbReference type="SUPFAM" id="SSF46955">
    <property type="entry name" value="Putative DNA-binding domain"/>
    <property type="match status" value="1"/>
</dbReference>
<evidence type="ECO:0000259" key="1">
    <source>
        <dbReference type="Pfam" id="PF12728"/>
    </source>
</evidence>
<dbReference type="InterPro" id="IPR009061">
    <property type="entry name" value="DNA-bd_dom_put_sf"/>
</dbReference>
<dbReference type="InParanoid" id="A0A259U3S7"/>
<keyword evidence="3" id="KW-1185">Reference proteome</keyword>
<dbReference type="PANTHER" id="PTHR34585">
    <property type="match status" value="1"/>
</dbReference>
<dbReference type="InterPro" id="IPR041657">
    <property type="entry name" value="HTH_17"/>
</dbReference>
<reference evidence="2 3" key="1">
    <citation type="submission" date="2016-11" db="EMBL/GenBank/DDBJ databases">
        <title>Study of marine rhodopsin-containing bacteria.</title>
        <authorList>
            <person name="Yoshizawa S."/>
            <person name="Kumagai Y."/>
            <person name="Kogure K."/>
        </authorList>
    </citation>
    <scope>NUCLEOTIDE SEQUENCE [LARGE SCALE GENOMIC DNA]</scope>
    <source>
        <strain evidence="2 3">SG-29</strain>
    </source>
</reference>
<evidence type="ECO:0000313" key="2">
    <source>
        <dbReference type="EMBL" id="OZC04600.1"/>
    </source>
</evidence>
<dbReference type="PANTHER" id="PTHR34585:SF22">
    <property type="entry name" value="HELIX-TURN-HELIX DOMAIN-CONTAINING PROTEIN"/>
    <property type="match status" value="1"/>
</dbReference>
<protein>
    <recommendedName>
        <fullName evidence="1">Helix-turn-helix domain-containing protein</fullName>
    </recommendedName>
</protein>
<dbReference type="EMBL" id="MQWB01000001">
    <property type="protein sequence ID" value="OZC04600.1"/>
    <property type="molecule type" value="Genomic_DNA"/>
</dbReference>
<evidence type="ECO:0000313" key="3">
    <source>
        <dbReference type="Proteomes" id="UP000216446"/>
    </source>
</evidence>
<proteinExistence type="predicted"/>
<sequence length="79" mass="8619">MDAAVDAAVSRTAPRLTQAAENRPGKGWLTNREAQDYLGLSKATLARYRSEGMLPYSKIGASVYYRLADVEGLLEASRV</sequence>
<gene>
    <name evidence="2" type="ORF">BSZ36_05155</name>
</gene>
<organism evidence="2 3">
    <name type="scientific">Rubricoccus marinus</name>
    <dbReference type="NCBI Taxonomy" id="716817"/>
    <lineage>
        <taxon>Bacteria</taxon>
        <taxon>Pseudomonadati</taxon>
        <taxon>Rhodothermota</taxon>
        <taxon>Rhodothermia</taxon>
        <taxon>Rhodothermales</taxon>
        <taxon>Rubricoccaceae</taxon>
        <taxon>Rubricoccus</taxon>
    </lineage>
</organism>